<feature type="transmembrane region" description="Helical" evidence="1">
    <location>
        <begin position="54"/>
        <end position="71"/>
    </location>
</feature>
<keyword evidence="1" id="KW-0472">Membrane</keyword>
<keyword evidence="3" id="KW-1185">Reference proteome</keyword>
<dbReference type="OrthoDB" id="7924765at2"/>
<dbReference type="EMBL" id="LXYT01000001">
    <property type="protein sequence ID" value="OLY44465.1"/>
    <property type="molecule type" value="Genomic_DNA"/>
</dbReference>
<keyword evidence="1" id="KW-0812">Transmembrane</keyword>
<reference evidence="2 3" key="1">
    <citation type="submission" date="2016-12" db="EMBL/GenBank/DDBJ databases">
        <title>Comparative genomics of Bartonella apis.</title>
        <authorList>
            <person name="Engel P."/>
        </authorList>
    </citation>
    <scope>NUCLEOTIDE SEQUENCE [LARGE SCALE GENOMIC DNA]</scope>
    <source>
        <strain evidence="2 3">PEB0149</strain>
    </source>
</reference>
<organism evidence="2 3">
    <name type="scientific">Bartonella apis</name>
    <dbReference type="NCBI Taxonomy" id="1686310"/>
    <lineage>
        <taxon>Bacteria</taxon>
        <taxon>Pseudomonadati</taxon>
        <taxon>Pseudomonadota</taxon>
        <taxon>Alphaproteobacteria</taxon>
        <taxon>Hyphomicrobiales</taxon>
        <taxon>Bartonellaceae</taxon>
        <taxon>Bartonella</taxon>
    </lineage>
</organism>
<keyword evidence="1" id="KW-1133">Transmembrane helix</keyword>
<dbReference type="RefSeq" id="WP_075869592.1">
    <property type="nucleotide sequence ID" value="NZ_CALYQA010000002.1"/>
</dbReference>
<name>A0A1R0FBX0_9HYPH</name>
<evidence type="ECO:0000256" key="1">
    <source>
        <dbReference type="SAM" id="Phobius"/>
    </source>
</evidence>
<comment type="caution">
    <text evidence="2">The sequence shown here is derived from an EMBL/GenBank/DDBJ whole genome shotgun (WGS) entry which is preliminary data.</text>
</comment>
<feature type="transmembrane region" description="Helical" evidence="1">
    <location>
        <begin position="83"/>
        <end position="105"/>
    </location>
</feature>
<proteinExistence type="predicted"/>
<evidence type="ECO:0000313" key="3">
    <source>
        <dbReference type="Proteomes" id="UP000187344"/>
    </source>
</evidence>
<accession>A0A1R0FBX0</accession>
<feature type="transmembrane region" description="Helical" evidence="1">
    <location>
        <begin position="111"/>
        <end position="127"/>
    </location>
</feature>
<dbReference type="AlphaFoldDB" id="A0A1R0FBX0"/>
<dbReference type="PROSITE" id="PS51257">
    <property type="entry name" value="PROKAR_LIPOPROTEIN"/>
    <property type="match status" value="1"/>
</dbReference>
<evidence type="ECO:0000313" key="2">
    <source>
        <dbReference type="EMBL" id="OLY44465.1"/>
    </source>
</evidence>
<protein>
    <submittedName>
        <fullName evidence="2">Uncharacterized protein</fullName>
    </submittedName>
</protein>
<sequence length="143" mass="16138">MKSITAFHITWILVGCIFAEAAFMIVQIGLTVLLLEHDITLHDLLSPNNPLYAVPPHFLIVGVVFILAIIYGEHRHFYKMHYYLLSALVAAILYFISLWLSGMALSFGETVINLIASLVSGGVYWCITPRRYNRRSLASLKNN</sequence>
<dbReference type="GeneID" id="92990911"/>
<dbReference type="Proteomes" id="UP000187344">
    <property type="component" value="Unassembled WGS sequence"/>
</dbReference>
<gene>
    <name evidence="2" type="ORF">PEB0149_019350</name>
</gene>
<feature type="transmembrane region" description="Helical" evidence="1">
    <location>
        <begin position="12"/>
        <end position="34"/>
    </location>
</feature>